<dbReference type="EMBL" id="JAUCGR010000002">
    <property type="protein sequence ID" value="MDM7831215.1"/>
    <property type="molecule type" value="Genomic_DNA"/>
</dbReference>
<proteinExistence type="predicted"/>
<name>A0ABT7S6I1_9CELL</name>
<protein>
    <recommendedName>
        <fullName evidence="1">HTH cro/C1-type domain-containing protein</fullName>
    </recommendedName>
</protein>
<dbReference type="Proteomes" id="UP001321453">
    <property type="component" value="Unassembled WGS sequence"/>
</dbReference>
<evidence type="ECO:0000259" key="1">
    <source>
        <dbReference type="PROSITE" id="PS50943"/>
    </source>
</evidence>
<dbReference type="PROSITE" id="PS50943">
    <property type="entry name" value="HTH_CROC1"/>
    <property type="match status" value="1"/>
</dbReference>
<feature type="domain" description="HTH cro/C1-type" evidence="1">
    <location>
        <begin position="153"/>
        <end position="180"/>
    </location>
</feature>
<dbReference type="CDD" id="cd00093">
    <property type="entry name" value="HTH_XRE"/>
    <property type="match status" value="1"/>
</dbReference>
<reference evidence="2 3" key="1">
    <citation type="submission" date="2023-06" db="EMBL/GenBank/DDBJ databases">
        <title>Cellulomonas sp. MW9 Whole genome sequence.</title>
        <authorList>
            <person name="Park S."/>
        </authorList>
    </citation>
    <scope>NUCLEOTIDE SEQUENCE [LARGE SCALE GENOMIC DNA]</scope>
    <source>
        <strain evidence="2 3">MW9</strain>
    </source>
</reference>
<evidence type="ECO:0000313" key="3">
    <source>
        <dbReference type="Proteomes" id="UP001321453"/>
    </source>
</evidence>
<dbReference type="RefSeq" id="WP_289446494.1">
    <property type="nucleotide sequence ID" value="NZ_JAUCGR010000002.1"/>
</dbReference>
<organism evidence="2 3">
    <name type="scientific">Cellulomonas edaphi</name>
    <dbReference type="NCBI Taxonomy" id="3053468"/>
    <lineage>
        <taxon>Bacteria</taxon>
        <taxon>Bacillati</taxon>
        <taxon>Actinomycetota</taxon>
        <taxon>Actinomycetes</taxon>
        <taxon>Micrococcales</taxon>
        <taxon>Cellulomonadaceae</taxon>
        <taxon>Cellulomonas</taxon>
    </lineage>
</organism>
<gene>
    <name evidence="2" type="ORF">QRT05_07705</name>
</gene>
<dbReference type="InterPro" id="IPR001387">
    <property type="entry name" value="Cro/C1-type_HTH"/>
</dbReference>
<accession>A0ABT7S6I1</accession>
<sequence>MPYALTIDQRGSRIHGDRVEDFLARLAALLERADPTGAAVVRPFERTVGDEVQAVLDDPRVVVDLALSVARDGGWSVGIGAGPVDEPLPESARAGSGAAFILARTAVEAAKSRSRSVALAVRAVDDGAGRDAEAVLVLAAATAARRSEQGWQVVDAMAEAGLRQEDVAERLGISQQAVSKRLRTALWAEEIAARSAAVRLLALAAGERPA</sequence>
<dbReference type="InterPro" id="IPR010982">
    <property type="entry name" value="Lambda_DNA-bd_dom_sf"/>
</dbReference>
<comment type="caution">
    <text evidence="2">The sequence shown here is derived from an EMBL/GenBank/DDBJ whole genome shotgun (WGS) entry which is preliminary data.</text>
</comment>
<dbReference type="SUPFAM" id="SSF47413">
    <property type="entry name" value="lambda repressor-like DNA-binding domains"/>
    <property type="match status" value="1"/>
</dbReference>
<evidence type="ECO:0000313" key="2">
    <source>
        <dbReference type="EMBL" id="MDM7831215.1"/>
    </source>
</evidence>
<dbReference type="Pfam" id="PF01381">
    <property type="entry name" value="HTH_3"/>
    <property type="match status" value="1"/>
</dbReference>
<keyword evidence="3" id="KW-1185">Reference proteome</keyword>
<dbReference type="Gene3D" id="1.10.260.40">
    <property type="entry name" value="lambda repressor-like DNA-binding domains"/>
    <property type="match status" value="1"/>
</dbReference>